<accession>A0A9D4EC39</accession>
<evidence type="ECO:0000313" key="1">
    <source>
        <dbReference type="EMBL" id="KAH3775427.1"/>
    </source>
</evidence>
<dbReference type="EMBL" id="JAIWYP010000009">
    <property type="protein sequence ID" value="KAH3775427.1"/>
    <property type="molecule type" value="Genomic_DNA"/>
</dbReference>
<reference evidence="1" key="2">
    <citation type="submission" date="2020-11" db="EMBL/GenBank/DDBJ databases">
        <authorList>
            <person name="McCartney M.A."/>
            <person name="Auch B."/>
            <person name="Kono T."/>
            <person name="Mallez S."/>
            <person name="Becker A."/>
            <person name="Gohl D.M."/>
            <person name="Silverstein K.A.T."/>
            <person name="Koren S."/>
            <person name="Bechman K.B."/>
            <person name="Herman A."/>
            <person name="Abrahante J.E."/>
            <person name="Garbe J."/>
        </authorList>
    </citation>
    <scope>NUCLEOTIDE SEQUENCE</scope>
    <source>
        <strain evidence="1">Duluth1</strain>
        <tissue evidence="1">Whole animal</tissue>
    </source>
</reference>
<dbReference type="AlphaFoldDB" id="A0A9D4EC39"/>
<dbReference type="Proteomes" id="UP000828390">
    <property type="component" value="Unassembled WGS sequence"/>
</dbReference>
<name>A0A9D4EC39_DREPO</name>
<evidence type="ECO:0000313" key="2">
    <source>
        <dbReference type="Proteomes" id="UP000828390"/>
    </source>
</evidence>
<keyword evidence="2" id="KW-1185">Reference proteome</keyword>
<comment type="caution">
    <text evidence="1">The sequence shown here is derived from an EMBL/GenBank/DDBJ whole genome shotgun (WGS) entry which is preliminary data.</text>
</comment>
<reference evidence="1" key="1">
    <citation type="journal article" date="2019" name="bioRxiv">
        <title>The Genome of the Zebra Mussel, Dreissena polymorpha: A Resource for Invasive Species Research.</title>
        <authorList>
            <person name="McCartney M.A."/>
            <person name="Auch B."/>
            <person name="Kono T."/>
            <person name="Mallez S."/>
            <person name="Zhang Y."/>
            <person name="Obille A."/>
            <person name="Becker A."/>
            <person name="Abrahante J.E."/>
            <person name="Garbe J."/>
            <person name="Badalamenti J.P."/>
            <person name="Herman A."/>
            <person name="Mangelson H."/>
            <person name="Liachko I."/>
            <person name="Sullivan S."/>
            <person name="Sone E.D."/>
            <person name="Koren S."/>
            <person name="Silverstein K.A.T."/>
            <person name="Beckman K.B."/>
            <person name="Gohl D.M."/>
        </authorList>
    </citation>
    <scope>NUCLEOTIDE SEQUENCE</scope>
    <source>
        <strain evidence="1">Duluth1</strain>
        <tissue evidence="1">Whole animal</tissue>
    </source>
</reference>
<gene>
    <name evidence="1" type="ORF">DPMN_176829</name>
</gene>
<proteinExistence type="predicted"/>
<protein>
    <submittedName>
        <fullName evidence="1">Uncharacterized protein</fullName>
    </submittedName>
</protein>
<organism evidence="1 2">
    <name type="scientific">Dreissena polymorpha</name>
    <name type="common">Zebra mussel</name>
    <name type="synonym">Mytilus polymorpha</name>
    <dbReference type="NCBI Taxonomy" id="45954"/>
    <lineage>
        <taxon>Eukaryota</taxon>
        <taxon>Metazoa</taxon>
        <taxon>Spiralia</taxon>
        <taxon>Lophotrochozoa</taxon>
        <taxon>Mollusca</taxon>
        <taxon>Bivalvia</taxon>
        <taxon>Autobranchia</taxon>
        <taxon>Heteroconchia</taxon>
        <taxon>Euheterodonta</taxon>
        <taxon>Imparidentia</taxon>
        <taxon>Neoheterodontei</taxon>
        <taxon>Myida</taxon>
        <taxon>Dreissenoidea</taxon>
        <taxon>Dreissenidae</taxon>
        <taxon>Dreissena</taxon>
    </lineage>
</organism>
<sequence length="194" mass="21889">MFPYMVPCYYVKVFMAVPLVPVQATDATENDINRPLVTSFNSEMTEASNFPLPNLCYSNPMSTAEARSVIWMGYSKAAVQLAIHEYNRKNPTKGALSFSAADLVQILAGRQERGEEIPQDLPSEELGKRDCVKLKTLEPKTHLNFHNRQQLQVSMRKFELVFGCLGSEDKDIEDHFLVVRRQPSALASLYITVS</sequence>